<feature type="transmembrane region" description="Helical" evidence="1">
    <location>
        <begin position="157"/>
        <end position="176"/>
    </location>
</feature>
<keyword evidence="1" id="KW-0472">Membrane</keyword>
<dbReference type="Proteomes" id="UP000503096">
    <property type="component" value="Chromosome"/>
</dbReference>
<keyword evidence="4" id="KW-1185">Reference proteome</keyword>
<name>A0A6M4H5S8_9PROT</name>
<feature type="transmembrane region" description="Helical" evidence="1">
    <location>
        <begin position="283"/>
        <end position="302"/>
    </location>
</feature>
<feature type="transmembrane region" description="Helical" evidence="1">
    <location>
        <begin position="118"/>
        <end position="137"/>
    </location>
</feature>
<accession>A0A6M4H5S8</accession>
<gene>
    <name evidence="3" type="ORF">DSM104440_01462</name>
</gene>
<evidence type="ECO:0000259" key="2">
    <source>
        <dbReference type="Pfam" id="PF14351"/>
    </source>
</evidence>
<feature type="transmembrane region" description="Helical" evidence="1">
    <location>
        <begin position="63"/>
        <end position="80"/>
    </location>
</feature>
<dbReference type="InterPro" id="IPR025513">
    <property type="entry name" value="DUF4401"/>
</dbReference>
<sequence>MNLVTVLERLRAEGLTTATAAADDPAHSPWYVRAMLGFCGWIAGILIVAFFGVILASLFREGVVLIAIGIALCVVASAVYRWKTGDLVEQFALAMSLAGQFMVAFGLGEALTWKDRSVAGLLVAFQVALVVLMPNFLHRLLSTLFAATALYYALDKTGTEGIAAGVLSLGFAALWVNETRWRASRHASMFCAIAWGVGIAVLAWDVPPVVREISLSLTTWRVLETAGYGVGLIYFVAASSAAAPLRLRAFALVAAGALVIAASPAPGIVAGILVLIAGFRAGVVTLVGLAIAGVIGYLSAYYYQLDQSLLVKAGALAGTGAVLLLARFGLMRAWPAERVS</sequence>
<feature type="transmembrane region" description="Helical" evidence="1">
    <location>
        <begin position="252"/>
        <end position="277"/>
    </location>
</feature>
<feature type="transmembrane region" description="Helical" evidence="1">
    <location>
        <begin position="92"/>
        <end position="111"/>
    </location>
</feature>
<evidence type="ECO:0000313" key="3">
    <source>
        <dbReference type="EMBL" id="QJR14652.1"/>
    </source>
</evidence>
<dbReference type="Pfam" id="PF14351">
    <property type="entry name" value="DUF4401"/>
    <property type="match status" value="1"/>
</dbReference>
<dbReference type="KEGG" id="upl:DSM104440_01462"/>
<dbReference type="RefSeq" id="WP_171161385.1">
    <property type="nucleotide sequence ID" value="NZ_CP053073.1"/>
</dbReference>
<keyword evidence="1" id="KW-1133">Transmembrane helix</keyword>
<feature type="domain" description="DUF4401" evidence="2">
    <location>
        <begin position="29"/>
        <end position="332"/>
    </location>
</feature>
<evidence type="ECO:0000313" key="4">
    <source>
        <dbReference type="Proteomes" id="UP000503096"/>
    </source>
</evidence>
<protein>
    <recommendedName>
        <fullName evidence="2">DUF4401 domain-containing protein</fullName>
    </recommendedName>
</protein>
<feature type="transmembrane region" description="Helical" evidence="1">
    <location>
        <begin position="188"/>
        <end position="206"/>
    </location>
</feature>
<evidence type="ECO:0000256" key="1">
    <source>
        <dbReference type="SAM" id="Phobius"/>
    </source>
</evidence>
<reference evidence="3 4" key="1">
    <citation type="submission" date="2020-04" db="EMBL/GenBank/DDBJ databases">
        <title>Usitatibacter rugosus gen. nov., sp. nov. and Usitatibacter palustris sp. nov., novel members of Usitatibacteraceae fam. nov. within the order Nitrosomonadales isolated from soil.</title>
        <authorList>
            <person name="Huber K.J."/>
            <person name="Neumann-Schaal M."/>
            <person name="Geppert A."/>
            <person name="Luckner M."/>
            <person name="Wanner G."/>
            <person name="Overmann J."/>
        </authorList>
    </citation>
    <scope>NUCLEOTIDE SEQUENCE [LARGE SCALE GENOMIC DNA]</scope>
    <source>
        <strain evidence="3 4">Swamp67</strain>
    </source>
</reference>
<proteinExistence type="predicted"/>
<feature type="transmembrane region" description="Helical" evidence="1">
    <location>
        <begin position="226"/>
        <end position="245"/>
    </location>
</feature>
<organism evidence="3 4">
    <name type="scientific">Usitatibacter palustris</name>
    <dbReference type="NCBI Taxonomy" id="2732487"/>
    <lineage>
        <taxon>Bacteria</taxon>
        <taxon>Pseudomonadati</taxon>
        <taxon>Pseudomonadota</taxon>
        <taxon>Betaproteobacteria</taxon>
        <taxon>Nitrosomonadales</taxon>
        <taxon>Usitatibacteraceae</taxon>
        <taxon>Usitatibacter</taxon>
    </lineage>
</organism>
<feature type="transmembrane region" description="Helical" evidence="1">
    <location>
        <begin position="34"/>
        <end position="56"/>
    </location>
</feature>
<dbReference type="EMBL" id="CP053073">
    <property type="protein sequence ID" value="QJR14652.1"/>
    <property type="molecule type" value="Genomic_DNA"/>
</dbReference>
<feature type="transmembrane region" description="Helical" evidence="1">
    <location>
        <begin position="309"/>
        <end position="330"/>
    </location>
</feature>
<keyword evidence="1" id="KW-0812">Transmembrane</keyword>
<dbReference type="InParanoid" id="A0A6M4H5S8"/>
<dbReference type="AlphaFoldDB" id="A0A6M4H5S8"/>